<name>A0AAJ5X5A8_9SPHN</name>
<protein>
    <submittedName>
        <fullName evidence="1">Uncharacterized protein</fullName>
    </submittedName>
</protein>
<evidence type="ECO:0000313" key="2">
    <source>
        <dbReference type="Proteomes" id="UP001218362"/>
    </source>
</evidence>
<proteinExistence type="predicted"/>
<accession>A0AAJ5X5A8</accession>
<sequence length="66" mass="7217">MRGSLKTVLLAAIVRQRRSLRGSEAAQRELFGESCPRFPSKESRFGTAGGCHLLGAVQNGRQETDK</sequence>
<dbReference type="KEGG" id="acob:P0Y56_14365"/>
<evidence type="ECO:0000313" key="1">
    <source>
        <dbReference type="EMBL" id="WEK46184.1"/>
    </source>
</evidence>
<reference evidence="1" key="1">
    <citation type="submission" date="2023-03" db="EMBL/GenBank/DDBJ databases">
        <title>Andean soil-derived lignocellulolytic bacterial consortium as a source of novel taxa and putative plastic-active enzymes.</title>
        <authorList>
            <person name="Diaz-Garcia L."/>
            <person name="Chuvochina M."/>
            <person name="Feuerriegel G."/>
            <person name="Bunk B."/>
            <person name="Sproer C."/>
            <person name="Streit W.R."/>
            <person name="Rodriguez L.M."/>
            <person name="Overmann J."/>
            <person name="Jimenez D.J."/>
        </authorList>
    </citation>
    <scope>NUCLEOTIDE SEQUENCE</scope>
    <source>
        <strain evidence="1">MAG 26</strain>
    </source>
</reference>
<organism evidence="1 2">
    <name type="scientific">Candidatus Andeanibacterium colombiense</name>
    <dbReference type="NCBI Taxonomy" id="3121345"/>
    <lineage>
        <taxon>Bacteria</taxon>
        <taxon>Pseudomonadati</taxon>
        <taxon>Pseudomonadota</taxon>
        <taxon>Alphaproteobacteria</taxon>
        <taxon>Sphingomonadales</taxon>
        <taxon>Sphingomonadaceae</taxon>
        <taxon>Candidatus Andeanibacterium</taxon>
    </lineage>
</organism>
<dbReference type="EMBL" id="CP119316">
    <property type="protein sequence ID" value="WEK46184.1"/>
    <property type="molecule type" value="Genomic_DNA"/>
</dbReference>
<dbReference type="Proteomes" id="UP001218362">
    <property type="component" value="Chromosome"/>
</dbReference>
<dbReference type="AlphaFoldDB" id="A0AAJ5X5A8"/>
<gene>
    <name evidence="1" type="ORF">P0Y56_14365</name>
</gene>